<dbReference type="Proteomes" id="UP000003250">
    <property type="component" value="Unassembled WGS sequence"/>
</dbReference>
<dbReference type="AlphaFoldDB" id="H0I0S0"/>
<dbReference type="RefSeq" id="WP_008839627.1">
    <property type="nucleotide sequence ID" value="NZ_AHAM01000270.1"/>
</dbReference>
<dbReference type="EMBL" id="AHAM01000270">
    <property type="protein sequence ID" value="EHK53432.1"/>
    <property type="molecule type" value="Genomic_DNA"/>
</dbReference>
<name>H0I0S0_9HYPH</name>
<gene>
    <name evidence="1" type="ORF">MAXJ12_30287</name>
</gene>
<evidence type="ECO:0000313" key="2">
    <source>
        <dbReference type="Proteomes" id="UP000003250"/>
    </source>
</evidence>
<keyword evidence="2" id="KW-1185">Reference proteome</keyword>
<protein>
    <submittedName>
        <fullName evidence="1">Uncharacterized protein</fullName>
    </submittedName>
</protein>
<sequence length="95" mass="9982">MQLRAVPAGSTDFENPTSNVKREVLGGLSTSQRLAIIAGTLDQILGRQRPVVKTGSTTGVELIEKTGADLHHAEMIEMAVTVSASGKFPRTAAPP</sequence>
<proteinExistence type="predicted"/>
<evidence type="ECO:0000313" key="1">
    <source>
        <dbReference type="EMBL" id="EHK53432.1"/>
    </source>
</evidence>
<accession>H0I0S0</accession>
<dbReference type="PATRIC" id="fig|1107882.3.peg.5860"/>
<organism evidence="1 2">
    <name type="scientific">Mesorhizobium alhagi CCNWXJ12-2</name>
    <dbReference type="NCBI Taxonomy" id="1107882"/>
    <lineage>
        <taxon>Bacteria</taxon>
        <taxon>Pseudomonadati</taxon>
        <taxon>Pseudomonadota</taxon>
        <taxon>Alphaproteobacteria</taxon>
        <taxon>Hyphomicrobiales</taxon>
        <taxon>Phyllobacteriaceae</taxon>
        <taxon>Allomesorhizobium</taxon>
    </lineage>
</organism>
<reference evidence="1 2" key="1">
    <citation type="journal article" date="2012" name="J. Bacteriol.">
        <title>Draft Genome Sequence of Mesorhizobium alhagi CCNWXJ12-2T, a Novel Salt-Resistant Species Isolated from the Desert of Northwestern China.</title>
        <authorList>
            <person name="Zhou M."/>
            <person name="Chen W."/>
            <person name="Chen H."/>
            <person name="Wei G."/>
        </authorList>
    </citation>
    <scope>NUCLEOTIDE SEQUENCE [LARGE SCALE GENOMIC DNA]</scope>
    <source>
        <strain evidence="1 2">CCNWXJ12-2</strain>
    </source>
</reference>